<evidence type="ECO:0000313" key="2">
    <source>
        <dbReference type="Proteomes" id="UP000680304"/>
    </source>
</evidence>
<protein>
    <submittedName>
        <fullName evidence="1">Uncharacterized protein</fullName>
    </submittedName>
</protein>
<dbReference type="InterPro" id="IPR026838">
    <property type="entry name" value="YheC/D"/>
</dbReference>
<sequence>MPLPDVVYNRLPSRRAETSLSIASLREHFVRRKIPFFNWSFLNKSDVYKMLDQDVEALKHLPESVSGPSAEKLKRCWRSTILSI</sequence>
<reference evidence="1 2" key="1">
    <citation type="submission" date="2021-04" db="EMBL/GenBank/DDBJ databases">
        <title>Draft genome sequence of Paenibacillus cisolokensis, LC2-13A.</title>
        <authorList>
            <person name="Uke A."/>
            <person name="Chhe C."/>
            <person name="Baramee S."/>
            <person name="Kosugi A."/>
        </authorList>
    </citation>
    <scope>NUCLEOTIDE SEQUENCE [LARGE SCALE GENOMIC DNA]</scope>
    <source>
        <strain evidence="1 2">LC2-13A</strain>
    </source>
</reference>
<keyword evidence="2" id="KW-1185">Reference proteome</keyword>
<dbReference type="Pfam" id="PF14398">
    <property type="entry name" value="ATPgrasp_YheCD"/>
    <property type="match status" value="1"/>
</dbReference>
<dbReference type="EMBL" id="BOVJ01000164">
    <property type="protein sequence ID" value="GIQ66045.1"/>
    <property type="molecule type" value="Genomic_DNA"/>
</dbReference>
<accession>A0ABQ4NCT2</accession>
<proteinExistence type="predicted"/>
<comment type="caution">
    <text evidence="1">The sequence shown here is derived from an EMBL/GenBank/DDBJ whole genome shotgun (WGS) entry which is preliminary data.</text>
</comment>
<gene>
    <name evidence="1" type="ORF">PACILC2_46130</name>
</gene>
<dbReference type="Proteomes" id="UP000680304">
    <property type="component" value="Unassembled WGS sequence"/>
</dbReference>
<name>A0ABQ4NCT2_9BACL</name>
<organism evidence="1 2">
    <name type="scientific">Paenibacillus cisolokensis</name>
    <dbReference type="NCBI Taxonomy" id="1658519"/>
    <lineage>
        <taxon>Bacteria</taxon>
        <taxon>Bacillati</taxon>
        <taxon>Bacillota</taxon>
        <taxon>Bacilli</taxon>
        <taxon>Bacillales</taxon>
        <taxon>Paenibacillaceae</taxon>
        <taxon>Paenibacillus</taxon>
    </lineage>
</organism>
<evidence type="ECO:0000313" key="1">
    <source>
        <dbReference type="EMBL" id="GIQ66045.1"/>
    </source>
</evidence>